<dbReference type="GO" id="GO:0043565">
    <property type="term" value="F:sequence-specific DNA binding"/>
    <property type="evidence" value="ECO:0007669"/>
    <property type="project" value="TreeGrafter"/>
</dbReference>
<name>A0A7W9GM41_9ACTN</name>
<evidence type="ECO:0000313" key="7">
    <source>
        <dbReference type="EMBL" id="MBB5786378.1"/>
    </source>
</evidence>
<evidence type="ECO:0000256" key="2">
    <source>
        <dbReference type="ARBA" id="ARBA00011900"/>
    </source>
</evidence>
<dbReference type="InterPro" id="IPR012327">
    <property type="entry name" value="MeTrfase_D12"/>
</dbReference>
<comment type="catalytic activity">
    <reaction evidence="6">
        <text>a 2'-deoxyadenosine in DNA + S-adenosyl-L-methionine = an N(6)-methyl-2'-deoxyadenosine in DNA + S-adenosyl-L-homocysteine + H(+)</text>
        <dbReference type="Rhea" id="RHEA:15197"/>
        <dbReference type="Rhea" id="RHEA-COMP:12418"/>
        <dbReference type="Rhea" id="RHEA-COMP:12419"/>
        <dbReference type="ChEBI" id="CHEBI:15378"/>
        <dbReference type="ChEBI" id="CHEBI:57856"/>
        <dbReference type="ChEBI" id="CHEBI:59789"/>
        <dbReference type="ChEBI" id="CHEBI:90615"/>
        <dbReference type="ChEBI" id="CHEBI:90616"/>
        <dbReference type="EC" id="2.1.1.72"/>
    </reaction>
</comment>
<sequence>MIDVVARRRSNPSPLRYPGGKASLADFFESAINALGLSKPTYVEPYAGGAGAGLALLYRGVVGRVVINDLDRSIYAVWDSMLHRTDDFLQRLERAPLTVDEWKRQREIYRRRDDGDLDPQDLGFATFYLNRTNRSGVLGGGIIGGLKQTGTYRMDARFNRETLRARIEQVAEHRSKILVSHQDGVLRLRHWLPKENVFAYVDPPYYEKGSFLYLNSFNDPQHHNLANWLNSLADANWVLTYDMAEPIRAMYTDRTMLDFNLHYSANRRELASELMVVSDPLADAFAKKAARTESY</sequence>
<dbReference type="GO" id="GO:1904047">
    <property type="term" value="F:S-adenosyl-L-methionine binding"/>
    <property type="evidence" value="ECO:0007669"/>
    <property type="project" value="TreeGrafter"/>
</dbReference>
<evidence type="ECO:0000256" key="6">
    <source>
        <dbReference type="ARBA" id="ARBA00047942"/>
    </source>
</evidence>
<keyword evidence="3 7" id="KW-0489">Methyltransferase</keyword>
<evidence type="ECO:0000256" key="3">
    <source>
        <dbReference type="ARBA" id="ARBA00022603"/>
    </source>
</evidence>
<keyword evidence="4 7" id="KW-0808">Transferase</keyword>
<protein>
    <recommendedName>
        <fullName evidence="2">site-specific DNA-methyltransferase (adenine-specific)</fullName>
        <ecNumber evidence="2">2.1.1.72</ecNumber>
    </recommendedName>
</protein>
<dbReference type="SUPFAM" id="SSF53335">
    <property type="entry name" value="S-adenosyl-L-methionine-dependent methyltransferases"/>
    <property type="match status" value="1"/>
</dbReference>
<dbReference type="InterPro" id="IPR023095">
    <property type="entry name" value="Ade_MeTrfase_dom_2"/>
</dbReference>
<dbReference type="PANTHER" id="PTHR30481:SF2">
    <property type="entry name" value="SITE-SPECIFIC DNA-METHYLTRANSFERASE (ADENINE-SPECIFIC)"/>
    <property type="match status" value="1"/>
</dbReference>
<dbReference type="GO" id="GO:0032259">
    <property type="term" value="P:methylation"/>
    <property type="evidence" value="ECO:0007669"/>
    <property type="project" value="UniProtKB-KW"/>
</dbReference>
<dbReference type="Gene3D" id="3.40.50.150">
    <property type="entry name" value="Vaccinia Virus protein VP39"/>
    <property type="match status" value="1"/>
</dbReference>
<accession>A0A7W9GM41</accession>
<comment type="similarity">
    <text evidence="1">Belongs to the N(4)/N(6)-methyltransferase family.</text>
</comment>
<organism evidence="7 8">
    <name type="scientific">Jiangella mangrovi</name>
    <dbReference type="NCBI Taxonomy" id="1524084"/>
    <lineage>
        <taxon>Bacteria</taxon>
        <taxon>Bacillati</taxon>
        <taxon>Actinomycetota</taxon>
        <taxon>Actinomycetes</taxon>
        <taxon>Jiangellales</taxon>
        <taxon>Jiangellaceae</taxon>
        <taxon>Jiangella</taxon>
    </lineage>
</organism>
<proteinExistence type="inferred from homology"/>
<dbReference type="EMBL" id="JACHMM010000001">
    <property type="protein sequence ID" value="MBB5786378.1"/>
    <property type="molecule type" value="Genomic_DNA"/>
</dbReference>
<dbReference type="PRINTS" id="PR00505">
    <property type="entry name" value="D12N6MTFRASE"/>
</dbReference>
<dbReference type="EC" id="2.1.1.72" evidence="2"/>
<dbReference type="GO" id="GO:0006298">
    <property type="term" value="P:mismatch repair"/>
    <property type="evidence" value="ECO:0007669"/>
    <property type="project" value="TreeGrafter"/>
</dbReference>
<dbReference type="Proteomes" id="UP000542813">
    <property type="component" value="Unassembled WGS sequence"/>
</dbReference>
<dbReference type="RefSeq" id="WP_184819798.1">
    <property type="nucleotide sequence ID" value="NZ_JACHMM010000001.1"/>
</dbReference>
<evidence type="ECO:0000256" key="5">
    <source>
        <dbReference type="ARBA" id="ARBA00022691"/>
    </source>
</evidence>
<keyword evidence="5" id="KW-0949">S-adenosyl-L-methionine</keyword>
<dbReference type="Pfam" id="PF02086">
    <property type="entry name" value="MethyltransfD12"/>
    <property type="match status" value="1"/>
</dbReference>
<dbReference type="InterPro" id="IPR012263">
    <property type="entry name" value="M_m6A_EcoRV"/>
</dbReference>
<evidence type="ECO:0000256" key="4">
    <source>
        <dbReference type="ARBA" id="ARBA00022679"/>
    </source>
</evidence>
<evidence type="ECO:0000256" key="1">
    <source>
        <dbReference type="ARBA" id="ARBA00006594"/>
    </source>
</evidence>
<keyword evidence="8" id="KW-1185">Reference proteome</keyword>
<dbReference type="InterPro" id="IPR029063">
    <property type="entry name" value="SAM-dependent_MTases_sf"/>
</dbReference>
<dbReference type="PIRSF" id="PIRSF000398">
    <property type="entry name" value="M_m6A_EcoRV"/>
    <property type="match status" value="1"/>
</dbReference>
<dbReference type="PANTHER" id="PTHR30481">
    <property type="entry name" value="DNA ADENINE METHYLASE"/>
    <property type="match status" value="1"/>
</dbReference>
<evidence type="ECO:0000313" key="8">
    <source>
        <dbReference type="Proteomes" id="UP000542813"/>
    </source>
</evidence>
<comment type="caution">
    <text evidence="7">The sequence shown here is derived from an EMBL/GenBank/DDBJ whole genome shotgun (WGS) entry which is preliminary data.</text>
</comment>
<dbReference type="GO" id="GO:0009007">
    <property type="term" value="F:site-specific DNA-methyltransferase (adenine-specific) activity"/>
    <property type="evidence" value="ECO:0007669"/>
    <property type="project" value="UniProtKB-EC"/>
</dbReference>
<gene>
    <name evidence="7" type="ORF">HD601_000953</name>
</gene>
<dbReference type="Gene3D" id="1.10.1020.10">
    <property type="entry name" value="Adenine-specific Methyltransferase, Domain 2"/>
    <property type="match status" value="1"/>
</dbReference>
<dbReference type="GO" id="GO:0009307">
    <property type="term" value="P:DNA restriction-modification system"/>
    <property type="evidence" value="ECO:0007669"/>
    <property type="project" value="InterPro"/>
</dbReference>
<dbReference type="AlphaFoldDB" id="A0A7W9GM41"/>
<reference evidence="7 8" key="1">
    <citation type="submission" date="2020-08" db="EMBL/GenBank/DDBJ databases">
        <title>Sequencing the genomes of 1000 actinobacteria strains.</title>
        <authorList>
            <person name="Klenk H.-P."/>
        </authorList>
    </citation>
    <scope>NUCLEOTIDE SEQUENCE [LARGE SCALE GENOMIC DNA]</scope>
    <source>
        <strain evidence="7 8">DSM 102122</strain>
    </source>
</reference>